<reference evidence="3" key="2">
    <citation type="submission" date="2020-05" db="UniProtKB">
        <authorList>
            <consortium name="EnsemblMetazoa"/>
        </authorList>
    </citation>
    <scope>IDENTIFICATION</scope>
    <source>
        <strain evidence="3">IAEA</strain>
    </source>
</reference>
<keyword evidence="2" id="KW-1133">Transmembrane helix</keyword>
<dbReference type="EnsemblMetazoa" id="GPAI045337-RA">
    <property type="protein sequence ID" value="GPAI045337-PA"/>
    <property type="gene ID" value="GPAI045337"/>
</dbReference>
<keyword evidence="4" id="KW-1185">Reference proteome</keyword>
<protein>
    <submittedName>
        <fullName evidence="3">Uncharacterized protein</fullName>
    </submittedName>
</protein>
<evidence type="ECO:0000256" key="1">
    <source>
        <dbReference type="SAM" id="MobiDB-lite"/>
    </source>
</evidence>
<dbReference type="AlphaFoldDB" id="A0A1B0AGY3"/>
<name>A0A1B0AGY3_GLOPL</name>
<feature type="region of interest" description="Disordered" evidence="1">
    <location>
        <begin position="127"/>
        <end position="165"/>
    </location>
</feature>
<proteinExistence type="predicted"/>
<reference evidence="4" key="1">
    <citation type="submission" date="2014-03" db="EMBL/GenBank/DDBJ databases">
        <authorList>
            <person name="Aksoy S."/>
            <person name="Warren W."/>
            <person name="Wilson R.K."/>
        </authorList>
    </citation>
    <scope>NUCLEOTIDE SEQUENCE [LARGE SCALE GENOMIC DNA]</scope>
    <source>
        <strain evidence="4">IAEA</strain>
    </source>
</reference>
<keyword evidence="2" id="KW-0812">Transmembrane</keyword>
<dbReference type="Proteomes" id="UP000092445">
    <property type="component" value="Unassembled WGS sequence"/>
</dbReference>
<dbReference type="STRING" id="7398.A0A1B0AGY3"/>
<evidence type="ECO:0000256" key="2">
    <source>
        <dbReference type="SAM" id="Phobius"/>
    </source>
</evidence>
<feature type="transmembrane region" description="Helical" evidence="2">
    <location>
        <begin position="30"/>
        <end position="54"/>
    </location>
</feature>
<organism evidence="3 4">
    <name type="scientific">Glossina pallidipes</name>
    <name type="common">Tsetse fly</name>
    <dbReference type="NCBI Taxonomy" id="7398"/>
    <lineage>
        <taxon>Eukaryota</taxon>
        <taxon>Metazoa</taxon>
        <taxon>Ecdysozoa</taxon>
        <taxon>Arthropoda</taxon>
        <taxon>Hexapoda</taxon>
        <taxon>Insecta</taxon>
        <taxon>Pterygota</taxon>
        <taxon>Neoptera</taxon>
        <taxon>Endopterygota</taxon>
        <taxon>Diptera</taxon>
        <taxon>Brachycera</taxon>
        <taxon>Muscomorpha</taxon>
        <taxon>Hippoboscoidea</taxon>
        <taxon>Glossinidae</taxon>
        <taxon>Glossina</taxon>
    </lineage>
</organism>
<sequence>MNEKKKIRKNKYEYYLLTLKLRRQPVFKRLLMLELVLVGIFAISLVVSSLIIPLTDCSNGSMRSEPPNPSVRNSDLVVRFIGDIFKLANFVVVALVAPSPAVATQVAKVLISLLLFSNFSASPEEAISTDSNNSITTIGGENANNKETQDEFNDQGENNVANQASTSSVAVSWKTINIEEKRRTLSLETSNAQATGENH</sequence>
<keyword evidence="2" id="KW-0472">Membrane</keyword>
<accession>A0A1B0AGY3</accession>
<feature type="compositionally biased region" description="Polar residues" evidence="1">
    <location>
        <begin position="155"/>
        <end position="165"/>
    </location>
</feature>
<evidence type="ECO:0000313" key="4">
    <source>
        <dbReference type="Proteomes" id="UP000092445"/>
    </source>
</evidence>
<evidence type="ECO:0000313" key="3">
    <source>
        <dbReference type="EnsemblMetazoa" id="GPAI045337-PA"/>
    </source>
</evidence>
<dbReference type="VEuPathDB" id="VectorBase:GPAI045337"/>
<feature type="compositionally biased region" description="Polar residues" evidence="1">
    <location>
        <begin position="128"/>
        <end position="146"/>
    </location>
</feature>